<dbReference type="RefSeq" id="WP_171091196.1">
    <property type="nucleotide sequence ID" value="NZ_CP053069.1"/>
</dbReference>
<reference evidence="1 2" key="1">
    <citation type="submission" date="2020-04" db="EMBL/GenBank/DDBJ databases">
        <title>Usitatibacter rugosus gen. nov., sp. nov. and Usitatibacter palustris sp. nov., novel members of Usitatibacteraceae fam. nov. within the order Nitrosomonadales isolated from soil.</title>
        <authorList>
            <person name="Huber K.J."/>
            <person name="Neumann-Schaal M."/>
            <person name="Geppert A."/>
            <person name="Luckner M."/>
            <person name="Wanner G."/>
            <person name="Overmann J."/>
        </authorList>
    </citation>
    <scope>NUCLEOTIDE SEQUENCE [LARGE SCALE GENOMIC DNA]</scope>
    <source>
        <strain evidence="1 2">0125_3</strain>
    </source>
</reference>
<organism evidence="1 2">
    <name type="scientific">Usitatibacter rugosus</name>
    <dbReference type="NCBI Taxonomy" id="2732067"/>
    <lineage>
        <taxon>Bacteria</taxon>
        <taxon>Pseudomonadati</taxon>
        <taxon>Pseudomonadota</taxon>
        <taxon>Betaproteobacteria</taxon>
        <taxon>Nitrosomonadales</taxon>
        <taxon>Usitatibacteraceae</taxon>
        <taxon>Usitatibacter</taxon>
    </lineage>
</organism>
<dbReference type="Proteomes" id="UP000501534">
    <property type="component" value="Chromosome"/>
</dbReference>
<dbReference type="KEGG" id="uru:DSM104443_01643"/>
<protein>
    <submittedName>
        <fullName evidence="1">Uncharacterized protein</fullName>
    </submittedName>
</protein>
<gene>
    <name evidence="1" type="ORF">DSM104443_01643</name>
</gene>
<evidence type="ECO:0000313" key="1">
    <source>
        <dbReference type="EMBL" id="QJR10579.1"/>
    </source>
</evidence>
<accession>A0A6M4GTC3</accession>
<dbReference type="EMBL" id="CP053069">
    <property type="protein sequence ID" value="QJR10579.1"/>
    <property type="molecule type" value="Genomic_DNA"/>
</dbReference>
<keyword evidence="2" id="KW-1185">Reference proteome</keyword>
<evidence type="ECO:0000313" key="2">
    <source>
        <dbReference type="Proteomes" id="UP000501534"/>
    </source>
</evidence>
<proteinExistence type="predicted"/>
<dbReference type="AlphaFoldDB" id="A0A6M4GTC3"/>
<name>A0A6M4GTC3_9PROT</name>
<sequence length="88" mass="9880">MATTHDASHRTYGFQPAVLDARTQVVYPCRYEDGRLAPFHIFDGLPDEVAPRHGTSAPPEDEKPRLVCGFLMAGRFVTREEVLALPQR</sequence>